<evidence type="ECO:0008006" key="4">
    <source>
        <dbReference type="Google" id="ProtNLM"/>
    </source>
</evidence>
<dbReference type="Proteomes" id="UP000522313">
    <property type="component" value="Unassembled WGS sequence"/>
</dbReference>
<evidence type="ECO:0000313" key="2">
    <source>
        <dbReference type="EMBL" id="MBB6503321.1"/>
    </source>
</evidence>
<sequence length="212" mass="22815">MRRIAGALLLCLAGCGARPPAAITAPPPPEALAAAPDWRRLATPADRDRLRRWYEAWTQALAQARPVAAADLAAQGALFTIDAALDDPVPPAGAYRCRTFKLGRKGKAGTGFTAYGWFDCRITVAAGGAAQLVKLTGSQRQVGLLYRADPTRAAFLGTLMLGDESRAYGYGADATRDVAGWMERIGPRRWRLVMPYPAFESMLDVLELVPAE</sequence>
<dbReference type="AlphaFoldDB" id="A0A7X0JBF2"/>
<dbReference type="InterPro" id="IPR032609">
    <property type="entry name" value="DUF4893"/>
</dbReference>
<dbReference type="EMBL" id="JACHBT010000001">
    <property type="protein sequence ID" value="MBB6503321.1"/>
    <property type="molecule type" value="Genomic_DNA"/>
</dbReference>
<feature type="chain" id="PRO_5031429518" description="DUF4893 domain-containing protein" evidence="1">
    <location>
        <begin position="22"/>
        <end position="212"/>
    </location>
</feature>
<gene>
    <name evidence="2" type="ORF">F4693_000270</name>
</gene>
<keyword evidence="1" id="KW-0732">Signal</keyword>
<organism evidence="2 3">
    <name type="scientific">Sphingomonas endophytica</name>
    <dbReference type="NCBI Taxonomy" id="869719"/>
    <lineage>
        <taxon>Bacteria</taxon>
        <taxon>Pseudomonadati</taxon>
        <taxon>Pseudomonadota</taxon>
        <taxon>Alphaproteobacteria</taxon>
        <taxon>Sphingomonadales</taxon>
        <taxon>Sphingomonadaceae</taxon>
        <taxon>Sphingomonas</taxon>
    </lineage>
</organism>
<dbReference type="RefSeq" id="WP_184503826.1">
    <property type="nucleotide sequence ID" value="NZ_JACHBT010000001.1"/>
</dbReference>
<proteinExistence type="predicted"/>
<evidence type="ECO:0000256" key="1">
    <source>
        <dbReference type="SAM" id="SignalP"/>
    </source>
</evidence>
<protein>
    <recommendedName>
        <fullName evidence="4">DUF4893 domain-containing protein</fullName>
    </recommendedName>
</protein>
<reference evidence="2 3" key="2">
    <citation type="submission" date="2020-08" db="EMBL/GenBank/DDBJ databases">
        <authorList>
            <person name="Partida-Martinez L."/>
            <person name="Huntemann M."/>
            <person name="Clum A."/>
            <person name="Wang J."/>
            <person name="Palaniappan K."/>
            <person name="Ritter S."/>
            <person name="Chen I.-M."/>
            <person name="Stamatis D."/>
            <person name="Reddy T."/>
            <person name="O'Malley R."/>
            <person name="Daum C."/>
            <person name="Shapiro N."/>
            <person name="Ivanova N."/>
            <person name="Kyrpides N."/>
            <person name="Woyke T."/>
        </authorList>
    </citation>
    <scope>NUCLEOTIDE SEQUENCE [LARGE SCALE GENOMIC DNA]</scope>
    <source>
        <strain evidence="2 3">AS3.13</strain>
    </source>
</reference>
<feature type="signal peptide" evidence="1">
    <location>
        <begin position="1"/>
        <end position="21"/>
    </location>
</feature>
<comment type="caution">
    <text evidence="2">The sequence shown here is derived from an EMBL/GenBank/DDBJ whole genome shotgun (WGS) entry which is preliminary data.</text>
</comment>
<dbReference type="Pfam" id="PF16233">
    <property type="entry name" value="DUF4893"/>
    <property type="match status" value="1"/>
</dbReference>
<evidence type="ECO:0000313" key="3">
    <source>
        <dbReference type="Proteomes" id="UP000522313"/>
    </source>
</evidence>
<accession>A0A7X0JBF2</accession>
<reference evidence="2 3" key="1">
    <citation type="submission" date="2020-08" db="EMBL/GenBank/DDBJ databases">
        <title>The Agave Microbiome: Exploring the role of microbial communities in plant adaptations to desert environments.</title>
        <authorList>
            <person name="Partida-Martinez L.P."/>
        </authorList>
    </citation>
    <scope>NUCLEOTIDE SEQUENCE [LARGE SCALE GENOMIC DNA]</scope>
    <source>
        <strain evidence="2 3">AS3.13</strain>
    </source>
</reference>
<name>A0A7X0JBF2_9SPHN</name>